<feature type="compositionally biased region" description="Basic and acidic residues" evidence="1">
    <location>
        <begin position="37"/>
        <end position="64"/>
    </location>
</feature>
<sequence length="535" mass="58187">MPVPKSRELVVRRDGQQRGGFEAAVGSIDHLLGSAFTRRESPGSVNARDDHQEEEPDREHEEHPPFPVGRPTTTARPNNPTGTSAAQVTQFPPPRPSGGKGLSPATHHLLIAAGSIGATIILVMAVLAIHRMRKRNLTFRQALDHGRYRFNRATRRGGPRPPPKSEEWDTKRAYESDYGSIRKNSIPPPQRAMSMRRSESNSSQRLVTGLQSSESFSNRGQAPEPFQPSTFLLDSPPAARNPLNDTHRRNASETTASAAALPPQTQNPLQRTRNASSQHTRPTSSTSTLRYPDPPLPDRSLSPLPPPPTFKQFLNNRPTISNRNPGPPPAIPGPGMVSHFSWTNSNAPQTPHDTNRDTASGQIPVAGRDSLMTQRSSVPRFRTIDSWVNQQANRIEEQKLREQFRLTQSSSGTSAAEEAPAAGLGASESIPEVPEIPASQLRGGQIAAIPWVLNNKAASLPSSPVGTPVPASVTQRSSAAAVGMGRARHERQDTRTTVETAPIFRQHPGTEVRFSTRSAVPSEILGYGRVKDVLS</sequence>
<reference evidence="3" key="1">
    <citation type="journal article" date="2020" name="Stud. Mycol.">
        <title>101 Dothideomycetes genomes: a test case for predicting lifestyles and emergence of pathogens.</title>
        <authorList>
            <person name="Haridas S."/>
            <person name="Albert R."/>
            <person name="Binder M."/>
            <person name="Bloem J."/>
            <person name="Labutti K."/>
            <person name="Salamov A."/>
            <person name="Andreopoulos B."/>
            <person name="Baker S."/>
            <person name="Barry K."/>
            <person name="Bills G."/>
            <person name="Bluhm B."/>
            <person name="Cannon C."/>
            <person name="Castanera R."/>
            <person name="Culley D."/>
            <person name="Daum C."/>
            <person name="Ezra D."/>
            <person name="Gonzalez J."/>
            <person name="Henrissat B."/>
            <person name="Kuo A."/>
            <person name="Liang C."/>
            <person name="Lipzen A."/>
            <person name="Lutzoni F."/>
            <person name="Magnuson J."/>
            <person name="Mondo S."/>
            <person name="Nolan M."/>
            <person name="Ohm R."/>
            <person name="Pangilinan J."/>
            <person name="Park H.-J."/>
            <person name="Ramirez L."/>
            <person name="Alfaro M."/>
            <person name="Sun H."/>
            <person name="Tritt A."/>
            <person name="Yoshinaga Y."/>
            <person name="Zwiers L.-H."/>
            <person name="Turgeon B."/>
            <person name="Goodwin S."/>
            <person name="Spatafora J."/>
            <person name="Crous P."/>
            <person name="Grigoriev I."/>
        </authorList>
    </citation>
    <scope>NUCLEOTIDE SEQUENCE</scope>
    <source>
        <strain evidence="3">CBS 379.55</strain>
    </source>
</reference>
<keyword evidence="4" id="KW-1185">Reference proteome</keyword>
<organism evidence="3 4">
    <name type="scientific">Westerdykella ornata</name>
    <dbReference type="NCBI Taxonomy" id="318751"/>
    <lineage>
        <taxon>Eukaryota</taxon>
        <taxon>Fungi</taxon>
        <taxon>Dikarya</taxon>
        <taxon>Ascomycota</taxon>
        <taxon>Pezizomycotina</taxon>
        <taxon>Dothideomycetes</taxon>
        <taxon>Pleosporomycetidae</taxon>
        <taxon>Pleosporales</taxon>
        <taxon>Sporormiaceae</taxon>
        <taxon>Westerdykella</taxon>
    </lineage>
</organism>
<gene>
    <name evidence="3" type="ORF">EI97DRAFT_454357</name>
</gene>
<keyword evidence="2" id="KW-0812">Transmembrane</keyword>
<proteinExistence type="predicted"/>
<feature type="compositionally biased region" description="Polar residues" evidence="1">
    <location>
        <begin position="252"/>
        <end position="288"/>
    </location>
</feature>
<feature type="transmembrane region" description="Helical" evidence="2">
    <location>
        <begin position="109"/>
        <end position="130"/>
    </location>
</feature>
<feature type="compositionally biased region" description="Polar residues" evidence="1">
    <location>
        <begin position="340"/>
        <end position="361"/>
    </location>
</feature>
<feature type="compositionally biased region" description="Basic and acidic residues" evidence="1">
    <location>
        <begin position="1"/>
        <end position="16"/>
    </location>
</feature>
<dbReference type="AlphaFoldDB" id="A0A6A6JZ64"/>
<feature type="region of interest" description="Disordered" evidence="1">
    <location>
        <begin position="403"/>
        <end position="430"/>
    </location>
</feature>
<evidence type="ECO:0000313" key="4">
    <source>
        <dbReference type="Proteomes" id="UP000800097"/>
    </source>
</evidence>
<evidence type="ECO:0000313" key="3">
    <source>
        <dbReference type="EMBL" id="KAF2281138.1"/>
    </source>
</evidence>
<keyword evidence="2" id="KW-1133">Transmembrane helix</keyword>
<feature type="region of interest" description="Disordered" evidence="1">
    <location>
        <begin position="34"/>
        <end position="102"/>
    </location>
</feature>
<feature type="region of interest" description="Disordered" evidence="1">
    <location>
        <begin position="150"/>
        <end position="363"/>
    </location>
</feature>
<dbReference type="OrthoDB" id="5411141at2759"/>
<feature type="compositionally biased region" description="Low complexity" evidence="1">
    <location>
        <begin position="409"/>
        <end position="429"/>
    </location>
</feature>
<dbReference type="RefSeq" id="XP_033658675.1">
    <property type="nucleotide sequence ID" value="XM_033800534.1"/>
</dbReference>
<evidence type="ECO:0000256" key="1">
    <source>
        <dbReference type="SAM" id="MobiDB-lite"/>
    </source>
</evidence>
<feature type="region of interest" description="Disordered" evidence="1">
    <location>
        <begin position="1"/>
        <end position="22"/>
    </location>
</feature>
<keyword evidence="2" id="KW-0472">Membrane</keyword>
<feature type="compositionally biased region" description="Low complexity" evidence="1">
    <location>
        <begin position="69"/>
        <end position="83"/>
    </location>
</feature>
<feature type="compositionally biased region" description="Pro residues" evidence="1">
    <location>
        <begin position="292"/>
        <end position="309"/>
    </location>
</feature>
<dbReference type="GeneID" id="54553709"/>
<dbReference type="Proteomes" id="UP000800097">
    <property type="component" value="Unassembled WGS sequence"/>
</dbReference>
<evidence type="ECO:0000256" key="2">
    <source>
        <dbReference type="SAM" id="Phobius"/>
    </source>
</evidence>
<feature type="compositionally biased region" description="Basic and acidic residues" evidence="1">
    <location>
        <begin position="163"/>
        <end position="175"/>
    </location>
</feature>
<feature type="compositionally biased region" description="Polar residues" evidence="1">
    <location>
        <begin position="200"/>
        <end position="220"/>
    </location>
</feature>
<feature type="compositionally biased region" description="Polar residues" evidence="1">
    <location>
        <begin position="312"/>
        <end position="324"/>
    </location>
</feature>
<protein>
    <submittedName>
        <fullName evidence="3">Uncharacterized protein</fullName>
    </submittedName>
</protein>
<name>A0A6A6JZ64_WESOR</name>
<dbReference type="EMBL" id="ML986484">
    <property type="protein sequence ID" value="KAF2281138.1"/>
    <property type="molecule type" value="Genomic_DNA"/>
</dbReference>
<accession>A0A6A6JZ64</accession>